<reference evidence="2" key="1">
    <citation type="submission" date="2024-07" db="EMBL/GenBank/DDBJ databases">
        <title>Two chromosome-level genome assemblies of Korean endemic species Abeliophyllum distichum and Forsythia ovata (Oleaceae).</title>
        <authorList>
            <person name="Jang H."/>
        </authorList>
    </citation>
    <scope>NUCLEOTIDE SEQUENCE [LARGE SCALE GENOMIC DNA]</scope>
</reference>
<organism evidence="1 2">
    <name type="scientific">Abeliophyllum distichum</name>
    <dbReference type="NCBI Taxonomy" id="126358"/>
    <lineage>
        <taxon>Eukaryota</taxon>
        <taxon>Viridiplantae</taxon>
        <taxon>Streptophyta</taxon>
        <taxon>Embryophyta</taxon>
        <taxon>Tracheophyta</taxon>
        <taxon>Spermatophyta</taxon>
        <taxon>Magnoliopsida</taxon>
        <taxon>eudicotyledons</taxon>
        <taxon>Gunneridae</taxon>
        <taxon>Pentapetalae</taxon>
        <taxon>asterids</taxon>
        <taxon>lamiids</taxon>
        <taxon>Lamiales</taxon>
        <taxon>Oleaceae</taxon>
        <taxon>Forsythieae</taxon>
        <taxon>Abeliophyllum</taxon>
    </lineage>
</organism>
<dbReference type="PANTHER" id="PTHR31170">
    <property type="entry name" value="BNAC04G53230D PROTEIN"/>
    <property type="match status" value="1"/>
</dbReference>
<proteinExistence type="predicted"/>
<dbReference type="AlphaFoldDB" id="A0ABD1U3X2"/>
<keyword evidence="2" id="KW-1185">Reference proteome</keyword>
<gene>
    <name evidence="1" type="ORF">Adt_15929</name>
</gene>
<name>A0ABD1U3X2_9LAMI</name>
<comment type="caution">
    <text evidence="1">The sequence shown here is derived from an EMBL/GenBank/DDBJ whole genome shotgun (WGS) entry which is preliminary data.</text>
</comment>
<accession>A0ABD1U3X2</accession>
<evidence type="ECO:0000313" key="2">
    <source>
        <dbReference type="Proteomes" id="UP001604336"/>
    </source>
</evidence>
<sequence>MEDHATEMELWKKRSIYRIPSQVTDANMEAYKPHVASFGPYHHGEHHLRPMEDHKQRALLHFLRRSGKRVEFYVDALANVLQDLKDAYDQLDIRWQEDERAFLQLMLLDGCFILEIMQTTVPPSLSSHSLDIRWQDNDYAPNDPIFSAHGKLHIMPLLRSDMLLIGFFFSLLPFLG</sequence>
<evidence type="ECO:0000313" key="1">
    <source>
        <dbReference type="EMBL" id="KAL2519682.1"/>
    </source>
</evidence>
<dbReference type="Pfam" id="PF03140">
    <property type="entry name" value="DUF247"/>
    <property type="match status" value="1"/>
</dbReference>
<protein>
    <submittedName>
        <fullName evidence="1">Uncharacterized protein</fullName>
    </submittedName>
</protein>
<dbReference type="Proteomes" id="UP001604336">
    <property type="component" value="Unassembled WGS sequence"/>
</dbReference>
<dbReference type="PANTHER" id="PTHR31170:SF18">
    <property type="entry name" value="(WILD MALAYSIAN BANANA) HYPOTHETICAL PROTEIN"/>
    <property type="match status" value="1"/>
</dbReference>
<dbReference type="EMBL" id="JBFOLK010000004">
    <property type="protein sequence ID" value="KAL2519682.1"/>
    <property type="molecule type" value="Genomic_DNA"/>
</dbReference>
<dbReference type="InterPro" id="IPR004158">
    <property type="entry name" value="DUF247_pln"/>
</dbReference>